<comment type="subcellular location">
    <subcellularLocation>
        <location evidence="1 8">Nucleus</location>
    </subcellularLocation>
</comment>
<dbReference type="Gramene" id="Psat2g034920.1">
    <property type="protein sequence ID" value="Psat2g034920.1.cds"/>
    <property type="gene ID" value="Psat2g034920"/>
</dbReference>
<feature type="domain" description="TF-B3" evidence="9">
    <location>
        <begin position="111"/>
        <end position="213"/>
    </location>
</feature>
<evidence type="ECO:0000256" key="8">
    <source>
        <dbReference type="RuleBase" id="RU004561"/>
    </source>
</evidence>
<dbReference type="GO" id="GO:0009734">
    <property type="term" value="P:auxin-activated signaling pathway"/>
    <property type="evidence" value="ECO:0007669"/>
    <property type="project" value="UniProtKB-KW"/>
</dbReference>
<evidence type="ECO:0000256" key="7">
    <source>
        <dbReference type="ARBA" id="ARBA00023294"/>
    </source>
</evidence>
<keyword evidence="5 8" id="KW-0804">Transcription</keyword>
<dbReference type="EMBL" id="JAMSHJ010000002">
    <property type="protein sequence ID" value="KAI5434179.1"/>
    <property type="molecule type" value="Genomic_DNA"/>
</dbReference>
<dbReference type="PANTHER" id="PTHR31384">
    <property type="entry name" value="AUXIN RESPONSE FACTOR 4-RELATED"/>
    <property type="match status" value="1"/>
</dbReference>
<evidence type="ECO:0000313" key="10">
    <source>
        <dbReference type="EMBL" id="KAI5434179.1"/>
    </source>
</evidence>
<dbReference type="SUPFAM" id="SSF101936">
    <property type="entry name" value="DNA-binding pseudobarrel domain"/>
    <property type="match status" value="1"/>
</dbReference>
<dbReference type="InterPro" id="IPR015300">
    <property type="entry name" value="DNA-bd_pseudobarrel_sf"/>
</dbReference>
<dbReference type="GO" id="GO:0006355">
    <property type="term" value="P:regulation of DNA-templated transcription"/>
    <property type="evidence" value="ECO:0007669"/>
    <property type="project" value="InterPro"/>
</dbReference>
<evidence type="ECO:0000256" key="6">
    <source>
        <dbReference type="ARBA" id="ARBA00023242"/>
    </source>
</evidence>
<dbReference type="SMART" id="SM01019">
    <property type="entry name" value="B3"/>
    <property type="match status" value="1"/>
</dbReference>
<evidence type="ECO:0000256" key="2">
    <source>
        <dbReference type="ARBA" id="ARBA00007853"/>
    </source>
</evidence>
<organism evidence="10 11">
    <name type="scientific">Pisum sativum</name>
    <name type="common">Garden pea</name>
    <name type="synonym">Lathyrus oleraceus</name>
    <dbReference type="NCBI Taxonomy" id="3888"/>
    <lineage>
        <taxon>Eukaryota</taxon>
        <taxon>Viridiplantae</taxon>
        <taxon>Streptophyta</taxon>
        <taxon>Embryophyta</taxon>
        <taxon>Tracheophyta</taxon>
        <taxon>Spermatophyta</taxon>
        <taxon>Magnoliopsida</taxon>
        <taxon>eudicotyledons</taxon>
        <taxon>Gunneridae</taxon>
        <taxon>Pentapetalae</taxon>
        <taxon>rosids</taxon>
        <taxon>fabids</taxon>
        <taxon>Fabales</taxon>
        <taxon>Fabaceae</taxon>
        <taxon>Papilionoideae</taxon>
        <taxon>50 kb inversion clade</taxon>
        <taxon>NPAAA clade</taxon>
        <taxon>Hologalegina</taxon>
        <taxon>IRL clade</taxon>
        <taxon>Fabeae</taxon>
        <taxon>Lathyrus</taxon>
    </lineage>
</organism>
<keyword evidence="3 8" id="KW-0805">Transcription regulation</keyword>
<dbReference type="Gene3D" id="2.40.330.10">
    <property type="entry name" value="DNA-binding pseudobarrel domain"/>
    <property type="match status" value="1"/>
</dbReference>
<dbReference type="Pfam" id="PF06507">
    <property type="entry name" value="ARF_AD"/>
    <property type="match status" value="1"/>
</dbReference>
<keyword evidence="6 8" id="KW-0539">Nucleus</keyword>
<evidence type="ECO:0000256" key="5">
    <source>
        <dbReference type="ARBA" id="ARBA00023163"/>
    </source>
</evidence>
<sequence length="488" mass="54474">MAQQQQLRNVDRKIWKEFAGSSFTVPKLHSKVYYFPFGHLEHSPITLSTQTLSLLRPFILCTVSSVDFLADPETDQIFAKLLLTPVLDSTIVVPVEASTEEDNGDDHVVSCAKTLTNSDANNGGAFSVPRACAKSIFPPLDFATPFPSQQLSVTDVCGVVWTFCLVYRGNPKRYLFTTGWSAFVDKKQLVGGDTIVFIKNSARKIFVGIRRKNMFAAAIKITEKTVMNAVELAGKNTPFEVVCYATVDGFDFVVGDKVVEDAMKFDWNPGMRVTHTVKGCSIFHGTISAIFPSKSHPWRMLEVEWDEPEVSENLKHISPWHVEPDFSIPELHQLLPSTKRIRVAQRVDLLSDTENISSISMEPLNQTLLNFDGIPGVRQNHFPGSISSNSLKDTSFEKISMEGLDNMSIELNTTSHKSDNHSILNYSGANLTDIHNTNTEKPMSDFIILFGQIVRPAKKSLDDSAINLIDGREKRNEVEDNVKSVEKK</sequence>
<dbReference type="OrthoDB" id="1423237at2759"/>
<dbReference type="Gramene" id="Psat02G0115000-T1">
    <property type="protein sequence ID" value="KAI5434179.1"/>
    <property type="gene ID" value="KIW84_021150"/>
</dbReference>
<dbReference type="Proteomes" id="UP001058974">
    <property type="component" value="Chromosome 2"/>
</dbReference>
<gene>
    <name evidence="10" type="ORF">KIW84_021150</name>
</gene>
<dbReference type="Gramene" id="PSAT_LOCUS10178_t1">
    <property type="protein sequence ID" value="CAL5190109.1"/>
    <property type="gene ID" value="PSAT_LOCUS10178"/>
</dbReference>
<reference evidence="10 11" key="1">
    <citation type="journal article" date="2022" name="Nat. Genet.">
        <title>Improved pea reference genome and pan-genome highlight genomic features and evolutionary characteristics.</title>
        <authorList>
            <person name="Yang T."/>
            <person name="Liu R."/>
            <person name="Luo Y."/>
            <person name="Hu S."/>
            <person name="Wang D."/>
            <person name="Wang C."/>
            <person name="Pandey M.K."/>
            <person name="Ge S."/>
            <person name="Xu Q."/>
            <person name="Li N."/>
            <person name="Li G."/>
            <person name="Huang Y."/>
            <person name="Saxena R.K."/>
            <person name="Ji Y."/>
            <person name="Li M."/>
            <person name="Yan X."/>
            <person name="He Y."/>
            <person name="Liu Y."/>
            <person name="Wang X."/>
            <person name="Xiang C."/>
            <person name="Varshney R.K."/>
            <person name="Ding H."/>
            <person name="Gao S."/>
            <person name="Zong X."/>
        </authorList>
    </citation>
    <scope>NUCLEOTIDE SEQUENCE [LARGE SCALE GENOMIC DNA]</scope>
    <source>
        <strain evidence="10 11">cv. Zhongwan 6</strain>
    </source>
</reference>
<comment type="subunit">
    <text evidence="8">Homodimers and heterodimers.</text>
</comment>
<comment type="similarity">
    <text evidence="2 8">Belongs to the ARF family.</text>
</comment>
<dbReference type="GO" id="GO:0005634">
    <property type="term" value="C:nucleus"/>
    <property type="evidence" value="ECO:0007669"/>
    <property type="project" value="UniProtKB-SubCell"/>
</dbReference>
<evidence type="ECO:0000259" key="9">
    <source>
        <dbReference type="PROSITE" id="PS50863"/>
    </source>
</evidence>
<keyword evidence="4 8" id="KW-0238">DNA-binding</keyword>
<name>A0A9D4Y927_PEA</name>
<dbReference type="Pfam" id="PF02362">
    <property type="entry name" value="B3"/>
    <property type="match status" value="1"/>
</dbReference>
<proteinExistence type="inferred from homology"/>
<dbReference type="AlphaFoldDB" id="A0A9D4Y927"/>
<evidence type="ECO:0000256" key="4">
    <source>
        <dbReference type="ARBA" id="ARBA00023125"/>
    </source>
</evidence>
<comment type="function">
    <text evidence="8">Auxin response factors (ARFs) are transcriptional factors that bind specifically to the DNA sequence 5'-TGTCTC-3' found in the auxin-responsive promoter elements (AuxREs).</text>
</comment>
<dbReference type="InterPro" id="IPR044835">
    <property type="entry name" value="ARF_plant"/>
</dbReference>
<keyword evidence="11" id="KW-1185">Reference proteome</keyword>
<dbReference type="PROSITE" id="PS50863">
    <property type="entry name" value="B3"/>
    <property type="match status" value="1"/>
</dbReference>
<dbReference type="InterPro" id="IPR003340">
    <property type="entry name" value="B3_DNA-bd"/>
</dbReference>
<protein>
    <recommendedName>
        <fullName evidence="8">Auxin response factor</fullName>
    </recommendedName>
</protein>
<keyword evidence="7 8" id="KW-0927">Auxin signaling pathway</keyword>
<evidence type="ECO:0000313" key="11">
    <source>
        <dbReference type="Proteomes" id="UP001058974"/>
    </source>
</evidence>
<evidence type="ECO:0000256" key="1">
    <source>
        <dbReference type="ARBA" id="ARBA00004123"/>
    </source>
</evidence>
<accession>A0A9D4Y927</accession>
<dbReference type="GO" id="GO:0003677">
    <property type="term" value="F:DNA binding"/>
    <property type="evidence" value="ECO:0007669"/>
    <property type="project" value="UniProtKB-KW"/>
</dbReference>
<dbReference type="CDD" id="cd10017">
    <property type="entry name" value="B3_DNA"/>
    <property type="match status" value="1"/>
</dbReference>
<dbReference type="PANTHER" id="PTHR31384:SF94">
    <property type="entry name" value="AUXIN RESPONSE FACTOR 17"/>
    <property type="match status" value="1"/>
</dbReference>
<comment type="caution">
    <text evidence="10">The sequence shown here is derived from an EMBL/GenBank/DDBJ whole genome shotgun (WGS) entry which is preliminary data.</text>
</comment>
<dbReference type="Gene3D" id="2.30.30.1040">
    <property type="match status" value="1"/>
</dbReference>
<evidence type="ECO:0000256" key="3">
    <source>
        <dbReference type="ARBA" id="ARBA00023015"/>
    </source>
</evidence>
<dbReference type="InterPro" id="IPR010525">
    <property type="entry name" value="ARF_dom"/>
</dbReference>